<keyword evidence="2" id="KW-1133">Transmembrane helix</keyword>
<keyword evidence="2" id="KW-0472">Membrane</keyword>
<dbReference type="Proteomes" id="UP000183504">
    <property type="component" value="Unassembled WGS sequence"/>
</dbReference>
<evidence type="ECO:0000313" key="4">
    <source>
        <dbReference type="Proteomes" id="UP000183504"/>
    </source>
</evidence>
<evidence type="ECO:0000256" key="2">
    <source>
        <dbReference type="SAM" id="Phobius"/>
    </source>
</evidence>
<dbReference type="AlphaFoldDB" id="A0A0B7GNR9"/>
<feature type="region of interest" description="Disordered" evidence="1">
    <location>
        <begin position="1"/>
        <end position="22"/>
    </location>
</feature>
<reference evidence="3 4" key="1">
    <citation type="submission" date="2015-01" db="EMBL/GenBank/DDBJ databases">
        <authorList>
            <person name="Pelicic Vladimir"/>
        </authorList>
    </citation>
    <scope>NUCLEOTIDE SEQUENCE [LARGE SCALE GENOMIC DNA]</scope>
    <source>
        <strain evidence="3 4">2908</strain>
    </source>
</reference>
<feature type="transmembrane region" description="Helical" evidence="2">
    <location>
        <begin position="46"/>
        <end position="68"/>
    </location>
</feature>
<protein>
    <submittedName>
        <fullName evidence="3">Uncharacterized protein</fullName>
    </submittedName>
</protein>
<organism evidence="3 4">
    <name type="scientific">Streptococcus sanguinis</name>
    <dbReference type="NCBI Taxonomy" id="1305"/>
    <lineage>
        <taxon>Bacteria</taxon>
        <taxon>Bacillati</taxon>
        <taxon>Bacillota</taxon>
        <taxon>Bacilli</taxon>
        <taxon>Lactobacillales</taxon>
        <taxon>Streptococcaceae</taxon>
        <taxon>Streptococcus</taxon>
    </lineage>
</organism>
<gene>
    <name evidence="3" type="ORF">SSV_2037</name>
</gene>
<name>A0A0B7GNR9_STRSA</name>
<keyword evidence="2" id="KW-0812">Transmembrane</keyword>
<accession>A0A0B7GNR9</accession>
<sequence length="286" mass="32122">MSDKDGQGQAQGAWQENQTSSQPLQGNFQQIQPQGLPDKKGNIGKVIGLSIFALIIGLLIGSGSAYFIGKQAQTNKDIQRIKRLSKAQEEAKDKSDSFTTDGQSVQFNWTLKDLGRLSYTNDEGLGLTADQIVETYGLASSAEYDRNRLLLRWGPSVRDKEQNISFQFDKVDQNYYLRQVVVGDSFKEYRKGKETTDWSVLSPKDLERLKKGDKETGEGGTALSEVLKRHPVPSEIVITSERDVDNKIISNRLIAEVTYKTEDGYEYLLFVGQPDGNFLYIKSEEM</sequence>
<dbReference type="EMBL" id="CDMW01000001">
    <property type="protein sequence ID" value="CEL91311.1"/>
    <property type="molecule type" value="Genomic_DNA"/>
</dbReference>
<evidence type="ECO:0000256" key="1">
    <source>
        <dbReference type="SAM" id="MobiDB-lite"/>
    </source>
</evidence>
<feature type="compositionally biased region" description="Polar residues" evidence="1">
    <location>
        <begin position="8"/>
        <end position="22"/>
    </location>
</feature>
<evidence type="ECO:0000313" key="3">
    <source>
        <dbReference type="EMBL" id="CEL91311.1"/>
    </source>
</evidence>
<proteinExistence type="predicted"/>
<dbReference type="RefSeq" id="WP_072074709.1">
    <property type="nucleotide sequence ID" value="NZ_CDMW01000001.1"/>
</dbReference>